<sequence>MIAAGAYPASAIGLFDDEWLVHEDAALLVLDKPAGLLAVPGRGADKADCLSARAQRRWPDALVVHRLDQATSGLMLLARGAAMQRALSQAFAERRVHKRYEAIVHGQVPDAEAADGWGLIELPLRLDWPRRPLSIVDAEHGKPSCTRWRVLRRDAAGDTTRLALEPITGRSHQLRVHLQAIGHPIVGDTLYGPPDGAARLMLHAGALQFAHPLDGHALALQRSAPF</sequence>
<dbReference type="EMBL" id="JBHLTN010000038">
    <property type="protein sequence ID" value="MFC0594144.1"/>
    <property type="molecule type" value="Genomic_DNA"/>
</dbReference>
<organism evidence="17 18">
    <name type="scientific">Ottowia pentelensis</name>
    <dbReference type="NCBI Taxonomy" id="511108"/>
    <lineage>
        <taxon>Bacteria</taxon>
        <taxon>Pseudomonadati</taxon>
        <taxon>Pseudomonadota</taxon>
        <taxon>Betaproteobacteria</taxon>
        <taxon>Burkholderiales</taxon>
        <taxon>Comamonadaceae</taxon>
        <taxon>Ottowia</taxon>
    </lineage>
</organism>
<dbReference type="Gene3D" id="3.30.2350.10">
    <property type="entry name" value="Pseudouridine synthase"/>
    <property type="match status" value="1"/>
</dbReference>
<evidence type="ECO:0000256" key="1">
    <source>
        <dbReference type="ARBA" id="ARBA00010876"/>
    </source>
</evidence>
<evidence type="ECO:0000256" key="2">
    <source>
        <dbReference type="ARBA" id="ARBA00022552"/>
    </source>
</evidence>
<evidence type="ECO:0000256" key="13">
    <source>
        <dbReference type="ARBA" id="ARBA00042844"/>
    </source>
</evidence>
<accession>A0ABV6PXA3</accession>
<evidence type="ECO:0000256" key="4">
    <source>
        <dbReference type="ARBA" id="ARBA00023235"/>
    </source>
</evidence>
<dbReference type="SUPFAM" id="SSF55120">
    <property type="entry name" value="Pseudouridine synthase"/>
    <property type="match status" value="1"/>
</dbReference>
<dbReference type="EC" id="5.4.99.29" evidence="9"/>
<evidence type="ECO:0000313" key="17">
    <source>
        <dbReference type="EMBL" id="MFC0594144.1"/>
    </source>
</evidence>
<proteinExistence type="inferred from homology"/>
<comment type="caution">
    <text evidence="17">The sequence shown here is derived from an EMBL/GenBank/DDBJ whole genome shotgun (WGS) entry which is preliminary data.</text>
</comment>
<dbReference type="GO" id="GO:0016853">
    <property type="term" value="F:isomerase activity"/>
    <property type="evidence" value="ECO:0007669"/>
    <property type="project" value="UniProtKB-KW"/>
</dbReference>
<dbReference type="InterPro" id="IPR020103">
    <property type="entry name" value="PsdUridine_synth_cat_dom_sf"/>
</dbReference>
<comment type="catalytic activity">
    <reaction evidence="6">
        <text>uridine(746) in 23S rRNA = pseudouridine(746) in 23S rRNA</text>
        <dbReference type="Rhea" id="RHEA:42548"/>
        <dbReference type="Rhea" id="RHEA-COMP:10109"/>
        <dbReference type="Rhea" id="RHEA-COMP:10110"/>
        <dbReference type="ChEBI" id="CHEBI:65314"/>
        <dbReference type="ChEBI" id="CHEBI:65315"/>
        <dbReference type="EC" id="5.4.99.29"/>
    </reaction>
</comment>
<keyword evidence="3" id="KW-0819">tRNA processing</keyword>
<evidence type="ECO:0000256" key="3">
    <source>
        <dbReference type="ARBA" id="ARBA00022694"/>
    </source>
</evidence>
<dbReference type="Proteomes" id="UP001589834">
    <property type="component" value="Unassembled WGS sequence"/>
</dbReference>
<evidence type="ECO:0000256" key="11">
    <source>
        <dbReference type="ARBA" id="ARBA00041266"/>
    </source>
</evidence>
<name>A0ABV6PXA3_9BURK</name>
<dbReference type="InterPro" id="IPR006224">
    <property type="entry name" value="PsdUridine_synth_RluA-like_CS"/>
</dbReference>
<comment type="function">
    <text evidence="7">Dual specificity enzyme that catalyzes the synthesis of pseudouridine from uracil-746 in 23S ribosomal RNA and from uracil-32 in the anticodon stem and loop of transfer RNAs.</text>
</comment>
<dbReference type="InterPro" id="IPR006145">
    <property type="entry name" value="PsdUridine_synth_RsuA/RluA"/>
</dbReference>
<dbReference type="PANTHER" id="PTHR21600">
    <property type="entry name" value="MITOCHONDRIAL RNA PSEUDOURIDINE SYNTHASE"/>
    <property type="match status" value="1"/>
</dbReference>
<evidence type="ECO:0000256" key="9">
    <source>
        <dbReference type="ARBA" id="ARBA00038945"/>
    </source>
</evidence>
<reference evidence="17 18" key="1">
    <citation type="submission" date="2024-09" db="EMBL/GenBank/DDBJ databases">
        <authorList>
            <person name="Sun Q."/>
            <person name="Mori K."/>
        </authorList>
    </citation>
    <scope>NUCLEOTIDE SEQUENCE [LARGE SCALE GENOMIC DNA]</scope>
    <source>
        <strain evidence="17 18">NCAIM B.02336</strain>
    </source>
</reference>
<comment type="catalytic activity">
    <reaction evidence="5">
        <text>uridine(32) in tRNA = pseudouridine(32) in tRNA</text>
        <dbReference type="Rhea" id="RHEA:42544"/>
        <dbReference type="Rhea" id="RHEA-COMP:10107"/>
        <dbReference type="Rhea" id="RHEA-COMP:10108"/>
        <dbReference type="ChEBI" id="CHEBI:65314"/>
        <dbReference type="ChEBI" id="CHEBI:65315"/>
        <dbReference type="EC" id="5.4.99.28"/>
    </reaction>
</comment>
<protein>
    <recommendedName>
        <fullName evidence="10">Dual-specificity RNA pseudouridine synthase RluA</fullName>
        <ecNumber evidence="8">5.4.99.28</ecNumber>
        <ecNumber evidence="9">5.4.99.29</ecNumber>
    </recommendedName>
    <alternativeName>
        <fullName evidence="11">23S rRNA pseudouridine(746) synthase</fullName>
    </alternativeName>
    <alternativeName>
        <fullName evidence="14">Ribosomal large subunit pseudouridine synthase A</fullName>
    </alternativeName>
    <alternativeName>
        <fullName evidence="13">rRNA pseudouridylate synthase A</fullName>
    </alternativeName>
    <alternativeName>
        <fullName evidence="15">rRNA-uridine isomerase A</fullName>
    </alternativeName>
    <alternativeName>
        <fullName evidence="12">tRNA pseudouridine(32) synthase</fullName>
    </alternativeName>
</protein>
<keyword evidence="2" id="KW-0698">rRNA processing</keyword>
<evidence type="ECO:0000256" key="14">
    <source>
        <dbReference type="ARBA" id="ARBA00042883"/>
    </source>
</evidence>
<evidence type="ECO:0000256" key="12">
    <source>
        <dbReference type="ARBA" id="ARBA00042372"/>
    </source>
</evidence>
<evidence type="ECO:0000313" key="18">
    <source>
        <dbReference type="Proteomes" id="UP001589834"/>
    </source>
</evidence>
<evidence type="ECO:0000259" key="16">
    <source>
        <dbReference type="Pfam" id="PF00849"/>
    </source>
</evidence>
<evidence type="ECO:0000256" key="6">
    <source>
        <dbReference type="ARBA" id="ARBA00036916"/>
    </source>
</evidence>
<keyword evidence="18" id="KW-1185">Reference proteome</keyword>
<dbReference type="EC" id="5.4.99.28" evidence="8"/>
<dbReference type="CDD" id="cd02869">
    <property type="entry name" value="PseudoU_synth_RluA_like"/>
    <property type="match status" value="1"/>
</dbReference>
<evidence type="ECO:0000256" key="15">
    <source>
        <dbReference type="ARBA" id="ARBA00043143"/>
    </source>
</evidence>
<evidence type="ECO:0000256" key="8">
    <source>
        <dbReference type="ARBA" id="ARBA00038944"/>
    </source>
</evidence>
<dbReference type="InterPro" id="IPR050188">
    <property type="entry name" value="RluA_PseudoU_synthase"/>
</dbReference>
<dbReference type="RefSeq" id="WP_377484685.1">
    <property type="nucleotide sequence ID" value="NZ_JBHLTN010000038.1"/>
</dbReference>
<comment type="similarity">
    <text evidence="1">Belongs to the pseudouridine synthase RluA family.</text>
</comment>
<dbReference type="PROSITE" id="PS01129">
    <property type="entry name" value="PSI_RLU"/>
    <property type="match status" value="1"/>
</dbReference>
<feature type="domain" description="Pseudouridine synthase RsuA/RluA-like" evidence="16">
    <location>
        <begin position="27"/>
        <end position="180"/>
    </location>
</feature>
<keyword evidence="4 17" id="KW-0413">Isomerase</keyword>
<evidence type="ECO:0000256" key="7">
    <source>
        <dbReference type="ARBA" id="ARBA00037305"/>
    </source>
</evidence>
<dbReference type="PANTHER" id="PTHR21600:SF91">
    <property type="entry name" value="DUAL-SPECIFICITY RNA PSEUDOURIDINE SYNTHASE RLUA"/>
    <property type="match status" value="1"/>
</dbReference>
<evidence type="ECO:0000256" key="5">
    <source>
        <dbReference type="ARBA" id="ARBA00036184"/>
    </source>
</evidence>
<evidence type="ECO:0000256" key="10">
    <source>
        <dbReference type="ARBA" id="ARBA00039988"/>
    </source>
</evidence>
<dbReference type="Pfam" id="PF00849">
    <property type="entry name" value="PseudoU_synth_2"/>
    <property type="match status" value="1"/>
</dbReference>
<gene>
    <name evidence="17" type="ORF">ACFFGG_16465</name>
</gene>